<feature type="region of interest" description="Disordered" evidence="1">
    <location>
        <begin position="48"/>
        <end position="67"/>
    </location>
</feature>
<organism evidence="2 6">
    <name type="scientific">Puccinia graminis f. sp. tritici</name>
    <dbReference type="NCBI Taxonomy" id="56615"/>
    <lineage>
        <taxon>Eukaryota</taxon>
        <taxon>Fungi</taxon>
        <taxon>Dikarya</taxon>
        <taxon>Basidiomycota</taxon>
        <taxon>Pucciniomycotina</taxon>
        <taxon>Pucciniomycetes</taxon>
        <taxon>Pucciniales</taxon>
        <taxon>Pucciniaceae</taxon>
        <taxon>Puccinia</taxon>
    </lineage>
</organism>
<dbReference type="EMBL" id="VSWC01000002">
    <property type="protein sequence ID" value="KAA1117444.1"/>
    <property type="molecule type" value="Genomic_DNA"/>
</dbReference>
<proteinExistence type="predicted"/>
<accession>A0A5B0PFN2</accession>
<keyword evidence="6" id="KW-1185">Reference proteome</keyword>
<name>A0A5B0PFN2_PUCGR</name>
<comment type="caution">
    <text evidence="2">The sequence shown here is derived from an EMBL/GenBank/DDBJ whole genome shotgun (WGS) entry which is preliminary data.</text>
</comment>
<sequence>MNLHLKKSPRPTYIPLPQQGSHVSVVVHTQLENRNGVVKRSKSLGLRRVSRDSLPKSRSLAGTPTTPTRKLAKMQNAIFEVLKEREPATVIHPKPLQSRFQACLSSLVATLDACADTGVCKYANRFTVINPCILNELPRILAQTHARVLRGLHPSAVAWADPFVGSFMYSLEAQSSNLVQQQCRPSSARRRHTYPGTICTRSNVIPVICHWRSATDDRNTSSNK</sequence>
<evidence type="ECO:0000313" key="2">
    <source>
        <dbReference type="EMBL" id="KAA1099450.1"/>
    </source>
</evidence>
<evidence type="ECO:0000313" key="4">
    <source>
        <dbReference type="EMBL" id="KAA1120514.1"/>
    </source>
</evidence>
<evidence type="ECO:0000256" key="1">
    <source>
        <dbReference type="SAM" id="MobiDB-lite"/>
    </source>
</evidence>
<dbReference type="Proteomes" id="UP000324748">
    <property type="component" value="Unassembled WGS sequence"/>
</dbReference>
<reference evidence="6 7" key="1">
    <citation type="submission" date="2019-05" db="EMBL/GenBank/DDBJ databases">
        <title>Emergence of the Ug99 lineage of the wheat stem rust pathogen through somatic hybridization.</title>
        <authorList>
            <person name="Li F."/>
            <person name="Upadhyaya N.M."/>
            <person name="Sperschneider J."/>
            <person name="Matny O."/>
            <person name="Nguyen-Phuc H."/>
            <person name="Mago R."/>
            <person name="Raley C."/>
            <person name="Miller M.E."/>
            <person name="Silverstein K.A.T."/>
            <person name="Henningsen E."/>
            <person name="Hirsch C.D."/>
            <person name="Visser B."/>
            <person name="Pretorius Z.A."/>
            <person name="Steffenson B.J."/>
            <person name="Schwessinger B."/>
            <person name="Dodds P.N."/>
            <person name="Figueroa M."/>
        </authorList>
    </citation>
    <scope>NUCLEOTIDE SEQUENCE [LARGE SCALE GENOMIC DNA]</scope>
    <source>
        <strain evidence="2">21-0</strain>
        <strain evidence="4 7">Ug99</strain>
    </source>
</reference>
<evidence type="ECO:0000313" key="3">
    <source>
        <dbReference type="EMBL" id="KAA1117444.1"/>
    </source>
</evidence>
<evidence type="ECO:0000313" key="6">
    <source>
        <dbReference type="Proteomes" id="UP000324748"/>
    </source>
</evidence>
<protein>
    <submittedName>
        <fullName evidence="2">Uncharacterized protein</fullName>
    </submittedName>
</protein>
<dbReference type="EMBL" id="VSWC01000054">
    <property type="protein sequence ID" value="KAA1099450.1"/>
    <property type="molecule type" value="Genomic_DNA"/>
</dbReference>
<dbReference type="AlphaFoldDB" id="A0A5B0PFN2"/>
<evidence type="ECO:0000313" key="5">
    <source>
        <dbReference type="EMBL" id="KAA1123251.1"/>
    </source>
</evidence>
<gene>
    <name evidence="3" type="ORF">PGT21_007675</name>
    <name evidence="2" type="ORF">PGT21_007918</name>
    <name evidence="4" type="ORF">PGTUg99_010148</name>
    <name evidence="5" type="ORF">PGTUg99_016081</name>
</gene>
<evidence type="ECO:0000313" key="7">
    <source>
        <dbReference type="Proteomes" id="UP000325313"/>
    </source>
</evidence>
<dbReference type="EMBL" id="VDEP01000243">
    <property type="protein sequence ID" value="KAA1120514.1"/>
    <property type="molecule type" value="Genomic_DNA"/>
</dbReference>
<dbReference type="Proteomes" id="UP000325313">
    <property type="component" value="Unassembled WGS sequence"/>
</dbReference>
<dbReference type="EMBL" id="VDEP01000210">
    <property type="protein sequence ID" value="KAA1123251.1"/>
    <property type="molecule type" value="Genomic_DNA"/>
</dbReference>